<feature type="compositionally biased region" description="Polar residues" evidence="1">
    <location>
        <begin position="54"/>
        <end position="68"/>
    </location>
</feature>
<dbReference type="CDD" id="cd00198">
    <property type="entry name" value="vWFA"/>
    <property type="match status" value="1"/>
</dbReference>
<name>A0A0B6WXI7_9BACT</name>
<dbReference type="SMART" id="SM00327">
    <property type="entry name" value="VWA"/>
    <property type="match status" value="1"/>
</dbReference>
<feature type="signal peptide" evidence="2">
    <location>
        <begin position="1"/>
        <end position="37"/>
    </location>
</feature>
<accession>A0A0B6WXI7</accession>
<evidence type="ECO:0000313" key="5">
    <source>
        <dbReference type="Proteomes" id="UP000031518"/>
    </source>
</evidence>
<evidence type="ECO:0000256" key="2">
    <source>
        <dbReference type="SAM" id="SignalP"/>
    </source>
</evidence>
<dbReference type="Proteomes" id="UP000031518">
    <property type="component" value="Unassembled WGS sequence"/>
</dbReference>
<feature type="chain" id="PRO_5002110360" evidence="2">
    <location>
        <begin position="38"/>
        <end position="403"/>
    </location>
</feature>
<dbReference type="STRING" id="454194.PYK22_01808"/>
<dbReference type="EMBL" id="CBXV010000006">
    <property type="protein sequence ID" value="CDM65801.1"/>
    <property type="molecule type" value="Genomic_DNA"/>
</dbReference>
<organism evidence="4 5">
    <name type="scientific">Pyrinomonas methylaliphatogenes</name>
    <dbReference type="NCBI Taxonomy" id="454194"/>
    <lineage>
        <taxon>Bacteria</taxon>
        <taxon>Pseudomonadati</taxon>
        <taxon>Acidobacteriota</taxon>
        <taxon>Blastocatellia</taxon>
        <taxon>Blastocatellales</taxon>
        <taxon>Pyrinomonadaceae</taxon>
        <taxon>Pyrinomonas</taxon>
    </lineage>
</organism>
<dbReference type="PROSITE" id="PS50234">
    <property type="entry name" value="VWFA"/>
    <property type="match status" value="1"/>
</dbReference>
<feature type="region of interest" description="Disordered" evidence="1">
    <location>
        <begin position="39"/>
        <end position="89"/>
    </location>
</feature>
<dbReference type="InterPro" id="IPR002035">
    <property type="entry name" value="VWF_A"/>
</dbReference>
<keyword evidence="5" id="KW-1185">Reference proteome</keyword>
<dbReference type="NCBIfam" id="TIGR03436">
    <property type="entry name" value="acidobact_VWFA"/>
    <property type="match status" value="1"/>
</dbReference>
<evidence type="ECO:0000259" key="3">
    <source>
        <dbReference type="PROSITE" id="PS50234"/>
    </source>
</evidence>
<dbReference type="InterPro" id="IPR036465">
    <property type="entry name" value="vWFA_dom_sf"/>
</dbReference>
<evidence type="ECO:0000313" key="4">
    <source>
        <dbReference type="EMBL" id="CDM65801.1"/>
    </source>
</evidence>
<dbReference type="Pfam" id="PF00092">
    <property type="entry name" value="VWA"/>
    <property type="match status" value="1"/>
</dbReference>
<dbReference type="InterPro" id="IPR017802">
    <property type="entry name" value="VWFA-rel_acidobac-type"/>
</dbReference>
<dbReference type="AlphaFoldDB" id="A0A0B6WXI7"/>
<dbReference type="OrthoDB" id="108353at2"/>
<gene>
    <name evidence="4" type="ORF">PYK22_01808</name>
</gene>
<proteinExistence type="predicted"/>
<reference evidence="4 5" key="2">
    <citation type="submission" date="2015-01" db="EMBL/GenBank/DDBJ databases">
        <title>Complete genome sequence of Pyrinomonas methylaliphatogenes type strain K22T.</title>
        <authorList>
            <person name="Lee K.C.Y."/>
            <person name="Power J.F."/>
            <person name="Dunfield P.F."/>
            <person name="Morgan X.C."/>
            <person name="Huttenhower C."/>
            <person name="Stott M.B."/>
        </authorList>
    </citation>
    <scope>NUCLEOTIDE SEQUENCE [LARGE SCALE GENOMIC DNA]</scope>
    <source>
        <strain evidence="4 5">K22</strain>
    </source>
</reference>
<dbReference type="RefSeq" id="WP_083437738.1">
    <property type="nucleotide sequence ID" value="NZ_CBXV010000006.1"/>
</dbReference>
<evidence type="ECO:0000256" key="1">
    <source>
        <dbReference type="SAM" id="MobiDB-lite"/>
    </source>
</evidence>
<keyword evidence="2" id="KW-0732">Signal</keyword>
<feature type="domain" description="VWFA" evidence="3">
    <location>
        <begin position="144"/>
        <end position="343"/>
    </location>
</feature>
<protein>
    <submittedName>
        <fullName evidence="4">von Willebrand factor type A domain</fullName>
    </submittedName>
</protein>
<sequence length="403" mass="44989" precursor="true">MNVERGSPKLWMDRKNPRLSIALIALAILSLALDASAAQDPTHVTRPRRVEAPSAQTSSEQAGRSQQPAGPEQNPPQRPTQQGEPVGEDEVVRIETDLTNVLFSVRDKNRRFVTTLQRDDIRVYEDDIPQEIFTFERQTERPLSLAILIDTSLSQELTLPVEKMAARAFVRSVMRPDKDEVAVISFTGDATLEQGLTSNVERIQRAIDRVSLSVPAGYVGGGMTVPGTPPISGHTTEGTTAIWDAIWVTCDEVLAQTSDRTRRAIILLSDGQDTSSRYKIQQAIDQAIKTETSIYVIGIGDLYNFGIDEKALRKLAENTGGRAFFPHDERELHAAFAQIQEELRSQYLVAYSPTNKRRDGSYRRVRIEIVNPELRKQKLQLSYRQGYFAKSDAPQSKKNGATP</sequence>
<reference evidence="4 5" key="1">
    <citation type="submission" date="2013-12" db="EMBL/GenBank/DDBJ databases">
        <authorList>
            <person name="Stott M."/>
        </authorList>
    </citation>
    <scope>NUCLEOTIDE SEQUENCE [LARGE SCALE GENOMIC DNA]</scope>
    <source>
        <strain evidence="4 5">K22</strain>
    </source>
</reference>
<dbReference type="Gene3D" id="3.40.50.410">
    <property type="entry name" value="von Willebrand factor, type A domain"/>
    <property type="match status" value="1"/>
</dbReference>
<dbReference type="SUPFAM" id="SSF53300">
    <property type="entry name" value="vWA-like"/>
    <property type="match status" value="1"/>
</dbReference>